<proteinExistence type="predicted"/>
<dbReference type="PANTHER" id="PTHR37815">
    <property type="entry name" value="UPF0397 PROTEIN BC_2624-RELATED"/>
    <property type="match status" value="1"/>
</dbReference>
<keyword evidence="1" id="KW-0472">Membrane</keyword>
<dbReference type="Proteomes" id="UP000197025">
    <property type="component" value="Unassembled WGS sequence"/>
</dbReference>
<protein>
    <submittedName>
        <fullName evidence="2">ECF-type riboflavin transporter, S component</fullName>
    </submittedName>
</protein>
<reference evidence="3" key="1">
    <citation type="submission" date="2017-06" db="EMBL/GenBank/DDBJ databases">
        <authorList>
            <person name="Varghese N."/>
            <person name="Submissions S."/>
        </authorList>
    </citation>
    <scope>NUCLEOTIDE SEQUENCE [LARGE SCALE GENOMIC DNA]</scope>
    <source>
        <strain evidence="3">JAD2</strain>
    </source>
</reference>
<evidence type="ECO:0000313" key="2">
    <source>
        <dbReference type="EMBL" id="SNB75809.1"/>
    </source>
</evidence>
<accession>A0A212RT16</accession>
<dbReference type="GO" id="GO:0016020">
    <property type="term" value="C:membrane"/>
    <property type="evidence" value="ECO:0007669"/>
    <property type="project" value="InterPro"/>
</dbReference>
<feature type="transmembrane region" description="Helical" evidence="1">
    <location>
        <begin position="38"/>
        <end position="57"/>
    </location>
</feature>
<organism evidence="2 3">
    <name type="scientific">Thermoflexus hugenholtzii JAD2</name>
    <dbReference type="NCBI Taxonomy" id="877466"/>
    <lineage>
        <taxon>Bacteria</taxon>
        <taxon>Bacillati</taxon>
        <taxon>Chloroflexota</taxon>
        <taxon>Thermoflexia</taxon>
        <taxon>Thermoflexales</taxon>
        <taxon>Thermoflexaceae</taxon>
        <taxon>Thermoflexus</taxon>
    </lineage>
</organism>
<dbReference type="Pfam" id="PF07155">
    <property type="entry name" value="ECF-ribofla_trS"/>
    <property type="match status" value="1"/>
</dbReference>
<feature type="transmembrane region" description="Helical" evidence="1">
    <location>
        <begin position="271"/>
        <end position="289"/>
    </location>
</feature>
<name>A0A212RT16_9CHLR</name>
<keyword evidence="1" id="KW-0812">Transmembrane</keyword>
<feature type="transmembrane region" description="Helical" evidence="1">
    <location>
        <begin position="204"/>
        <end position="222"/>
    </location>
</feature>
<keyword evidence="1" id="KW-1133">Transmembrane helix</keyword>
<dbReference type="AlphaFoldDB" id="A0A212RT16"/>
<dbReference type="EMBL" id="FYEK01000077">
    <property type="protein sequence ID" value="SNB75809.1"/>
    <property type="molecule type" value="Genomic_DNA"/>
</dbReference>
<dbReference type="RefSeq" id="WP_088572471.1">
    <property type="nucleotide sequence ID" value="NZ_FYEK01000077.1"/>
</dbReference>
<evidence type="ECO:0000256" key="1">
    <source>
        <dbReference type="SAM" id="Phobius"/>
    </source>
</evidence>
<feature type="transmembrane region" description="Helical" evidence="1">
    <location>
        <begin position="69"/>
        <end position="93"/>
    </location>
</feature>
<keyword evidence="3" id="KW-1185">Reference proteome</keyword>
<dbReference type="Gene3D" id="1.10.1760.20">
    <property type="match status" value="1"/>
</dbReference>
<dbReference type="OrthoDB" id="4550662at2"/>
<feature type="transmembrane region" description="Helical" evidence="1">
    <location>
        <begin position="6"/>
        <end position="26"/>
    </location>
</feature>
<evidence type="ECO:0000313" key="3">
    <source>
        <dbReference type="Proteomes" id="UP000197025"/>
    </source>
</evidence>
<feature type="transmembrane region" description="Helical" evidence="1">
    <location>
        <begin position="165"/>
        <end position="184"/>
    </location>
</feature>
<sequence>MARKALTWLILLIVVVLLMGLASLMTGPEGVRLQGFGWLLWVAIGAVIVYIIYFATADHPAWQIGTREVVYMAIGAALYGVFSYLFNGTVFVVPSVSQVALRPAIVFPVFFGYVFGPAVGFFTGAVGNILGDFLTGWGVFPAWDIGNGLVGLVAGLPVILGRERALNILTGVVAAVGVALSLWAMTTEIESPFFGGPLSPLMRWVPLIGAALVVALRFALGGNIALASVIVWGAVANIVGIGFAAIADIWINGYPPAVALLGEFVPAAGPNILHAAILTPLLVGAYNALQQQLGRGAGVA</sequence>
<dbReference type="PANTHER" id="PTHR37815:SF3">
    <property type="entry name" value="UPF0397 PROTEIN SPR0429"/>
    <property type="match status" value="1"/>
</dbReference>
<feature type="transmembrane region" description="Helical" evidence="1">
    <location>
        <begin position="105"/>
        <end position="130"/>
    </location>
</feature>
<feature type="transmembrane region" description="Helical" evidence="1">
    <location>
        <begin position="142"/>
        <end position="160"/>
    </location>
</feature>
<gene>
    <name evidence="2" type="ORF">SAMN02746019_00020430</name>
</gene>
<feature type="transmembrane region" description="Helical" evidence="1">
    <location>
        <begin position="229"/>
        <end position="251"/>
    </location>
</feature>
<dbReference type="InParanoid" id="A0A212RT16"/>
<dbReference type="InterPro" id="IPR009825">
    <property type="entry name" value="ECF_substrate-spec-like"/>
</dbReference>